<dbReference type="GO" id="GO:0016787">
    <property type="term" value="F:hydrolase activity"/>
    <property type="evidence" value="ECO:0007669"/>
    <property type="project" value="UniProtKB-KW"/>
</dbReference>
<dbReference type="SUPFAM" id="SSF50891">
    <property type="entry name" value="Cyclophilin-like"/>
    <property type="match status" value="2"/>
</dbReference>
<dbReference type="InterPro" id="IPR050856">
    <property type="entry name" value="Biotin_carboxylase_complex"/>
</dbReference>
<dbReference type="CDD" id="cd06850">
    <property type="entry name" value="biotinyl_domain"/>
    <property type="match status" value="1"/>
</dbReference>
<dbReference type="PROSITE" id="PS50979">
    <property type="entry name" value="BC"/>
    <property type="match status" value="1"/>
</dbReference>
<comment type="caution">
    <text evidence="12">The sequence shown here is derived from an EMBL/GenBank/DDBJ whole genome shotgun (WGS) entry which is preliminary data.</text>
</comment>
<organism evidence="12 13">
    <name type="scientific">Vermiconidia calcicola</name>
    <dbReference type="NCBI Taxonomy" id="1690605"/>
    <lineage>
        <taxon>Eukaryota</taxon>
        <taxon>Fungi</taxon>
        <taxon>Dikarya</taxon>
        <taxon>Ascomycota</taxon>
        <taxon>Pezizomycotina</taxon>
        <taxon>Dothideomycetes</taxon>
        <taxon>Dothideomycetidae</taxon>
        <taxon>Mycosphaerellales</taxon>
        <taxon>Extremaceae</taxon>
        <taxon>Vermiconidia</taxon>
    </lineage>
</organism>
<dbReference type="Pfam" id="PF02786">
    <property type="entry name" value="CPSase_L_D2"/>
    <property type="match status" value="1"/>
</dbReference>
<keyword evidence="5 7" id="KW-0067">ATP-binding</keyword>
<dbReference type="PANTHER" id="PTHR18866:SF128">
    <property type="entry name" value="UREA AMIDOLYASE"/>
    <property type="match status" value="1"/>
</dbReference>
<dbReference type="FunFam" id="3.30.1490.20:FF:000003">
    <property type="entry name" value="acetyl-CoA carboxylase isoform X1"/>
    <property type="match status" value="1"/>
</dbReference>
<dbReference type="InterPro" id="IPR000089">
    <property type="entry name" value="Biotin_lipoyl"/>
</dbReference>
<evidence type="ECO:0000259" key="10">
    <source>
        <dbReference type="PROSITE" id="PS50975"/>
    </source>
</evidence>
<dbReference type="SMART" id="SM00878">
    <property type="entry name" value="Biotin_carb_C"/>
    <property type="match status" value="1"/>
</dbReference>
<feature type="domain" description="Lipoyl-binding" evidence="9">
    <location>
        <begin position="1162"/>
        <end position="1244"/>
    </location>
</feature>
<keyword evidence="3 7" id="KW-0547">Nucleotide-binding</keyword>
<protein>
    <recommendedName>
        <fullName evidence="14">Urea carboxylase</fullName>
    </recommendedName>
</protein>
<dbReference type="InterPro" id="IPR003833">
    <property type="entry name" value="CT_C_D"/>
</dbReference>
<evidence type="ECO:0000259" key="11">
    <source>
        <dbReference type="PROSITE" id="PS50979"/>
    </source>
</evidence>
<keyword evidence="4" id="KW-0378">Hydrolase</keyword>
<dbReference type="Pfam" id="PF00364">
    <property type="entry name" value="Biotin_lipoyl"/>
    <property type="match status" value="1"/>
</dbReference>
<gene>
    <name evidence="12" type="ORF">LTR25_004068</name>
</gene>
<dbReference type="Gene3D" id="3.30.1360.40">
    <property type="match status" value="1"/>
</dbReference>
<dbReference type="PROSITE" id="PS50968">
    <property type="entry name" value="BIOTINYL_LIPOYL"/>
    <property type="match status" value="1"/>
</dbReference>
<comment type="cofactor">
    <cofactor evidence="1">
        <name>biotin</name>
        <dbReference type="ChEBI" id="CHEBI:57586"/>
    </cofactor>
</comment>
<dbReference type="InterPro" id="IPR029000">
    <property type="entry name" value="Cyclophilin-like_dom_sf"/>
</dbReference>
<dbReference type="InterPro" id="IPR016185">
    <property type="entry name" value="PreATP-grasp_dom_sf"/>
</dbReference>
<dbReference type="InterPro" id="IPR003778">
    <property type="entry name" value="CT_A_B"/>
</dbReference>
<dbReference type="InterPro" id="IPR005481">
    <property type="entry name" value="BC-like_N"/>
</dbReference>
<reference evidence="12 13" key="1">
    <citation type="submission" date="2023-06" db="EMBL/GenBank/DDBJ databases">
        <title>Black Yeasts Isolated from many extreme environments.</title>
        <authorList>
            <person name="Coleine C."/>
            <person name="Stajich J.E."/>
            <person name="Selbmann L."/>
        </authorList>
    </citation>
    <scope>NUCLEOTIDE SEQUENCE [LARGE SCALE GENOMIC DNA]</scope>
    <source>
        <strain evidence="12 13">CCFEE 5887</strain>
    </source>
</reference>
<feature type="coiled-coil region" evidence="8">
    <location>
        <begin position="1115"/>
        <end position="1142"/>
    </location>
</feature>
<dbReference type="InterPro" id="IPR011764">
    <property type="entry name" value="Biotin_carboxylation_dom"/>
</dbReference>
<dbReference type="Gene3D" id="3.30.470.20">
    <property type="entry name" value="ATP-grasp fold, B domain"/>
    <property type="match status" value="1"/>
</dbReference>
<dbReference type="EMBL" id="JAXLQG010000006">
    <property type="protein sequence ID" value="KAK5538526.1"/>
    <property type="molecule type" value="Genomic_DNA"/>
</dbReference>
<keyword evidence="2" id="KW-0436">Ligase</keyword>
<evidence type="ECO:0008006" key="14">
    <source>
        <dbReference type="Google" id="ProtNLM"/>
    </source>
</evidence>
<dbReference type="GO" id="GO:0016874">
    <property type="term" value="F:ligase activity"/>
    <property type="evidence" value="ECO:0007669"/>
    <property type="project" value="UniProtKB-KW"/>
</dbReference>
<feature type="domain" description="Biotin carboxylation" evidence="11">
    <location>
        <begin position="3"/>
        <end position="462"/>
    </location>
</feature>
<keyword evidence="6" id="KW-0092">Biotin</keyword>
<proteinExistence type="predicted"/>
<keyword evidence="8" id="KW-0175">Coiled coil</keyword>
<evidence type="ECO:0000256" key="1">
    <source>
        <dbReference type="ARBA" id="ARBA00001953"/>
    </source>
</evidence>
<evidence type="ECO:0000313" key="13">
    <source>
        <dbReference type="Proteomes" id="UP001345827"/>
    </source>
</evidence>
<dbReference type="SUPFAM" id="SSF160467">
    <property type="entry name" value="PH0987 N-terminal domain-like"/>
    <property type="match status" value="1"/>
</dbReference>
<name>A0AAV9QA18_9PEZI</name>
<dbReference type="SUPFAM" id="SSF52440">
    <property type="entry name" value="PreATP-grasp domain"/>
    <property type="match status" value="1"/>
</dbReference>
<keyword evidence="13" id="KW-1185">Reference proteome</keyword>
<dbReference type="InterPro" id="IPR005479">
    <property type="entry name" value="CPAse_ATP-bd"/>
</dbReference>
<evidence type="ECO:0000256" key="4">
    <source>
        <dbReference type="ARBA" id="ARBA00022801"/>
    </source>
</evidence>
<dbReference type="InterPro" id="IPR001882">
    <property type="entry name" value="Biotin_BS"/>
</dbReference>
<dbReference type="Pfam" id="PF02682">
    <property type="entry name" value="CT_C_D"/>
    <property type="match status" value="1"/>
</dbReference>
<evidence type="ECO:0000256" key="7">
    <source>
        <dbReference type="PROSITE-ProRule" id="PRU00409"/>
    </source>
</evidence>
<dbReference type="Gene3D" id="2.40.100.10">
    <property type="entry name" value="Cyclophilin-like"/>
    <property type="match status" value="2"/>
</dbReference>
<feature type="domain" description="ATP-grasp" evidence="10">
    <location>
        <begin position="121"/>
        <end position="322"/>
    </location>
</feature>
<dbReference type="PANTHER" id="PTHR18866">
    <property type="entry name" value="CARBOXYLASE:PYRUVATE/ACETYL-COA/PROPIONYL-COA CARBOXYLASE"/>
    <property type="match status" value="1"/>
</dbReference>
<evidence type="ECO:0000259" key="9">
    <source>
        <dbReference type="PROSITE" id="PS50968"/>
    </source>
</evidence>
<dbReference type="PROSITE" id="PS00188">
    <property type="entry name" value="BIOTIN"/>
    <property type="match status" value="1"/>
</dbReference>
<dbReference type="SMART" id="SM00797">
    <property type="entry name" value="AHS2"/>
    <property type="match status" value="1"/>
</dbReference>
<dbReference type="InterPro" id="IPR011761">
    <property type="entry name" value="ATP-grasp"/>
</dbReference>
<dbReference type="SUPFAM" id="SSF56059">
    <property type="entry name" value="Glutathione synthetase ATP-binding domain-like"/>
    <property type="match status" value="1"/>
</dbReference>
<dbReference type="Proteomes" id="UP001345827">
    <property type="component" value="Unassembled WGS sequence"/>
</dbReference>
<dbReference type="PROSITE" id="PS00867">
    <property type="entry name" value="CPSASE_2"/>
    <property type="match status" value="1"/>
</dbReference>
<evidence type="ECO:0000256" key="2">
    <source>
        <dbReference type="ARBA" id="ARBA00022598"/>
    </source>
</evidence>
<dbReference type="SUPFAM" id="SSF51246">
    <property type="entry name" value="Rudiment single hybrid motif"/>
    <property type="match status" value="1"/>
</dbReference>
<sequence>MESLKVLLVANRGEIACRLIKSAQKLGVKTIAIYSESDGASQHVLLADKACLLAGEARSAYIDGDQIIKLALENGAQGIIPGYGFLSENADFCRSASAAGIVFVGPSPEAIEAFGLKHTARDLAVKAGVPVVPGSKGLLETEDAAIEQAENVGYPVMLKATAGGGGMGLMVCNTEEDLRKNFQTVKSRGGALFKNSGVFLERYYAVSHHIEVQVFGNGLGKAVSVGERECSIQRRHQKVVEECPSPFVTQMYPGLRKTLTECAVRLAESINYASAGTIEYLVDHETGEFFFLEMNTRLQVEHGITELCYDIDLVELMLRQADAQLRGQGGLLSSELESLQSRLLQPKGHAIEVRVYAENPVRNYAPSPGLLQEVKWHELPGTRIDTWIRAGQSITPEYDPLLAKVMQHAGTREEAIAGMDTILSNSSICGPPVNLDFLLSIIRSPEFRSGFTSTKFLATHVYAPAAIDVISGGSYTLIQDFPGRPTVGRGFGHCGPMDPIAFQSANILVGNAVGTEGLEITLRGPELLFLSGAVVALCGPRVSATLDGREIPLWQRVEISAGQKLAIGAIETGCRTYLAVFGGFPNVSIWCGSKATCPMVQVGGYQGRALRPGDLLHIVNESELPKQPTKAAQPVPEQARPRYSHQWIIQAMPGPYETGYISKKDIDMLYSHPWKISHNAARGGIRLIGPRPEYARSDGGDGGAHPSNVIEYGYPIGGLNWTGDEPVIFPVDCPDFGGFICSLTVVTSDWWKVGQLRMGDEIRFCRSSLGRTLSCSRMNAAFLQNMIQYAKSGSWGDTPGFDNSDPLPEPYVEGADVVNVLEETATRPKVTYRAGGDSFLLVDYGFGKADLNMKCRATALKRALEARSGLCSTKTKGGAILNTVGCGNSLCIYYESLKLSREDLMAGLLEIEDALGSMSEAKLPNRTFRLPAVFKHKKLEDAIERYMVNQRPSASYLPDPFKFVAENNGMTTDQLKQLFLTVETVVIGVGFFLALPQTLPADPRHRISCPKMNPSRTFTPEGTFSWGGTAIAIYATDSPGGYMPTGMTIPGVDIFGHKAGFTPDRPWLFEDMDVITFYEVTTEDYDAKMLQFKAGTYQFEYTESFFDVGAHNKLLADTKEEVELLNAKRADAQSRMLLLEKELLAQWDQERQAGAVSLDSVKSLLEDPNVVAIESPMQANVWKVIAEEGQLLQENQKITILEAMKMEIDVAVPDRLIGATLERILIKPGDTVESGQAVAIARISGKA</sequence>
<dbReference type="GO" id="GO:0046872">
    <property type="term" value="F:metal ion binding"/>
    <property type="evidence" value="ECO:0007669"/>
    <property type="project" value="InterPro"/>
</dbReference>
<evidence type="ECO:0000256" key="8">
    <source>
        <dbReference type="SAM" id="Coils"/>
    </source>
</evidence>
<dbReference type="InterPro" id="IPR005482">
    <property type="entry name" value="Biotin_COase_C"/>
</dbReference>
<dbReference type="InterPro" id="IPR011054">
    <property type="entry name" value="Rudment_hybrid_motif"/>
</dbReference>
<dbReference type="Gene3D" id="2.40.50.100">
    <property type="match status" value="1"/>
</dbReference>
<evidence type="ECO:0000256" key="3">
    <source>
        <dbReference type="ARBA" id="ARBA00022741"/>
    </source>
</evidence>
<dbReference type="InterPro" id="IPR011053">
    <property type="entry name" value="Single_hybrid_motif"/>
</dbReference>
<evidence type="ECO:0000256" key="5">
    <source>
        <dbReference type="ARBA" id="ARBA00022840"/>
    </source>
</evidence>
<evidence type="ECO:0000313" key="12">
    <source>
        <dbReference type="EMBL" id="KAK5538526.1"/>
    </source>
</evidence>
<dbReference type="Pfam" id="PF00289">
    <property type="entry name" value="Biotin_carb_N"/>
    <property type="match status" value="1"/>
</dbReference>
<dbReference type="PROSITE" id="PS50975">
    <property type="entry name" value="ATP_GRASP"/>
    <property type="match status" value="1"/>
</dbReference>
<dbReference type="AlphaFoldDB" id="A0AAV9QA18"/>
<dbReference type="GO" id="GO:0005524">
    <property type="term" value="F:ATP binding"/>
    <property type="evidence" value="ECO:0007669"/>
    <property type="project" value="UniProtKB-UniRule"/>
</dbReference>
<accession>A0AAV9QA18</accession>
<dbReference type="Pfam" id="PF02626">
    <property type="entry name" value="CT_A_B"/>
    <property type="match status" value="1"/>
</dbReference>
<dbReference type="SUPFAM" id="SSF51230">
    <property type="entry name" value="Single hybrid motif"/>
    <property type="match status" value="1"/>
</dbReference>
<evidence type="ECO:0000256" key="6">
    <source>
        <dbReference type="ARBA" id="ARBA00023267"/>
    </source>
</evidence>
<dbReference type="PROSITE" id="PS00866">
    <property type="entry name" value="CPSASE_1"/>
    <property type="match status" value="1"/>
</dbReference>
<dbReference type="SMART" id="SM00796">
    <property type="entry name" value="AHS1"/>
    <property type="match status" value="1"/>
</dbReference>
<dbReference type="Pfam" id="PF02785">
    <property type="entry name" value="Biotin_carb_C"/>
    <property type="match status" value="1"/>
</dbReference>